<keyword evidence="1" id="KW-0472">Membrane</keyword>
<dbReference type="EMBL" id="JBHSQO010000001">
    <property type="protein sequence ID" value="MFC6087957.1"/>
    <property type="molecule type" value="Genomic_DNA"/>
</dbReference>
<dbReference type="InterPro" id="IPR018750">
    <property type="entry name" value="DUF2306_membrane"/>
</dbReference>
<protein>
    <submittedName>
        <fullName evidence="2">DUF2306 domain-containing protein</fullName>
    </submittedName>
</protein>
<dbReference type="Proteomes" id="UP001596220">
    <property type="component" value="Unassembled WGS sequence"/>
</dbReference>
<evidence type="ECO:0000313" key="2">
    <source>
        <dbReference type="EMBL" id="MFC6087957.1"/>
    </source>
</evidence>
<accession>A0ABW1P054</accession>
<dbReference type="RefSeq" id="WP_380631994.1">
    <property type="nucleotide sequence ID" value="NZ_JBHSQO010000001.1"/>
</dbReference>
<sequence length="139" mass="14470">MPAGLVALGLVPVPAGALRLVEPAGGPPLASNGERYHPVAPVPLVAHIVAVSAYSVLGALQFAARFRARRPGWHRAAGRLLVPCGLVGALSALWPALVHHGPDEALLVLTGWLVNVVVAERVVHRSRRPSPALRPAGAR</sequence>
<feature type="transmembrane region" description="Helical" evidence="1">
    <location>
        <begin position="76"/>
        <end position="94"/>
    </location>
</feature>
<gene>
    <name evidence="2" type="ORF">ACFP3R_01590</name>
</gene>
<dbReference type="Pfam" id="PF10067">
    <property type="entry name" value="DUF2306"/>
    <property type="match status" value="1"/>
</dbReference>
<keyword evidence="1" id="KW-0812">Transmembrane</keyword>
<comment type="caution">
    <text evidence="2">The sequence shown here is derived from an EMBL/GenBank/DDBJ whole genome shotgun (WGS) entry which is preliminary data.</text>
</comment>
<keyword evidence="1" id="KW-1133">Transmembrane helix</keyword>
<evidence type="ECO:0000313" key="3">
    <source>
        <dbReference type="Proteomes" id="UP001596220"/>
    </source>
</evidence>
<reference evidence="3" key="1">
    <citation type="journal article" date="2019" name="Int. J. Syst. Evol. Microbiol.">
        <title>The Global Catalogue of Microorganisms (GCM) 10K type strain sequencing project: providing services to taxonomists for standard genome sequencing and annotation.</title>
        <authorList>
            <consortium name="The Broad Institute Genomics Platform"/>
            <consortium name="The Broad Institute Genome Sequencing Center for Infectious Disease"/>
            <person name="Wu L."/>
            <person name="Ma J."/>
        </authorList>
    </citation>
    <scope>NUCLEOTIDE SEQUENCE [LARGE SCALE GENOMIC DNA]</scope>
    <source>
        <strain evidence="3">CGMCC 4.7246</strain>
    </source>
</reference>
<proteinExistence type="predicted"/>
<evidence type="ECO:0000256" key="1">
    <source>
        <dbReference type="SAM" id="Phobius"/>
    </source>
</evidence>
<name>A0ABW1P054_9PSEU</name>
<keyword evidence="3" id="KW-1185">Reference proteome</keyword>
<feature type="transmembrane region" description="Helical" evidence="1">
    <location>
        <begin position="43"/>
        <end position="64"/>
    </location>
</feature>
<organism evidence="2 3">
    <name type="scientific">Saccharothrix lopnurensis</name>
    <dbReference type="NCBI Taxonomy" id="1670621"/>
    <lineage>
        <taxon>Bacteria</taxon>
        <taxon>Bacillati</taxon>
        <taxon>Actinomycetota</taxon>
        <taxon>Actinomycetes</taxon>
        <taxon>Pseudonocardiales</taxon>
        <taxon>Pseudonocardiaceae</taxon>
        <taxon>Saccharothrix</taxon>
    </lineage>
</organism>